<dbReference type="SUPFAM" id="SSF52402">
    <property type="entry name" value="Adenine nucleotide alpha hydrolases-like"/>
    <property type="match status" value="1"/>
</dbReference>
<accession>A0A2I1C5J7</accession>
<name>A0A2I1C5J7_ASPN1</name>
<feature type="domain" description="Diphthamide synthase" evidence="7">
    <location>
        <begin position="79"/>
        <end position="284"/>
    </location>
</feature>
<evidence type="ECO:0000313" key="8">
    <source>
        <dbReference type="EMBL" id="PKX92882.1"/>
    </source>
</evidence>
<evidence type="ECO:0000259" key="7">
    <source>
        <dbReference type="Pfam" id="PF01902"/>
    </source>
</evidence>
<feature type="region of interest" description="Disordered" evidence="6">
    <location>
        <begin position="112"/>
        <end position="131"/>
    </location>
</feature>
<dbReference type="EMBL" id="MSZS01000005">
    <property type="protein sequence ID" value="PKX92882.1"/>
    <property type="molecule type" value="Genomic_DNA"/>
</dbReference>
<evidence type="ECO:0000256" key="2">
    <source>
        <dbReference type="ARBA" id="ARBA00018426"/>
    </source>
</evidence>
<evidence type="ECO:0000256" key="5">
    <source>
        <dbReference type="ARBA" id="ARBA00048108"/>
    </source>
</evidence>
<sequence length="740" mass="81083">MSPPTQTPQATPELNVIALISGGKDSLYSILHCIRNGHKVVALANLYPSTSRQAPSTAAKGNHEHPKEEKEDEGGEEEEDIDSFMYQTIGHSVIPLYEAALGIPLYRAPSSATRSIHPSSTEENKQHLQDETESLVPLLRRIQAAHPEANAVSAGAILSTYQRTRIENVASRLGLVPLAWLWQYPVLPAPAERSTVSAVSSVVGDAGYWRIWLLAGVRRGSSRRIVNGMRRFAAPEDLRGAVLGEGGEYESLALDGPGFLWRSRIEVCETEVRTGEGGVGYVRLKGARCVPKTAAEGDGITPQSVRRPMLLDEAFARVLDEVRSVSGSYGGEAQAGSISAGRIECEPRQLRNGGIWHICNITAPEAGTEAAEQMKAIAGKIRTILQSSTDLPRSTEDIIFATVLLRSMADFASMNNTYVSLFKKPNPRQEPQWPAEMSSLKADSRQGLHVQSRSYWAPANIGPYSQAMSIPLRGAERIVYIAGQIPLEPASMQMVCDSAPTVEQSWLSGYSLRAVLSLQHMWRIGAAMQVDWWLGAVAFITGAENIAAKARVAWHIWETMNSQRDDESVDEEESTFDVWDIKYGRRAEEQTTKARVSAPIPNFEVLRSSGVIPPFLAVQVEELPRASDIEWQGLGYHCDGLELNAEEIDQGRTTKTITEQKAGYTIIEIDMEKSESDLKSSLQQILAAHTVTPALTHAVIYTTGAFPLDNWPGEVVPCKSVWGHRGSRLAAGIIFQSLEP</sequence>
<dbReference type="VEuPathDB" id="FungiDB:P174DRAFT_421914"/>
<dbReference type="OMA" id="HCRLAQS"/>
<dbReference type="GO" id="GO:0017183">
    <property type="term" value="P:protein histidyl modification to diphthamide"/>
    <property type="evidence" value="ECO:0007669"/>
    <property type="project" value="TreeGrafter"/>
</dbReference>
<dbReference type="InterPro" id="IPR030662">
    <property type="entry name" value="DPH6/MJ0570"/>
</dbReference>
<dbReference type="CDD" id="cd06155">
    <property type="entry name" value="eu_AANH_C_1"/>
    <property type="match status" value="1"/>
</dbReference>
<dbReference type="Proteomes" id="UP000234474">
    <property type="component" value="Unassembled WGS sequence"/>
</dbReference>
<organism evidence="8 9">
    <name type="scientific">Aspergillus novofumigatus (strain IBT 16806)</name>
    <dbReference type="NCBI Taxonomy" id="1392255"/>
    <lineage>
        <taxon>Eukaryota</taxon>
        <taxon>Fungi</taxon>
        <taxon>Dikarya</taxon>
        <taxon>Ascomycota</taxon>
        <taxon>Pezizomycotina</taxon>
        <taxon>Eurotiomycetes</taxon>
        <taxon>Eurotiomycetidae</taxon>
        <taxon>Eurotiales</taxon>
        <taxon>Aspergillaceae</taxon>
        <taxon>Aspergillus</taxon>
        <taxon>Aspergillus subgen. Fumigati</taxon>
    </lineage>
</organism>
<evidence type="ECO:0000313" key="9">
    <source>
        <dbReference type="Proteomes" id="UP000234474"/>
    </source>
</evidence>
<protein>
    <recommendedName>
        <fullName evidence="2">Diphthine--ammonia ligase</fullName>
        <ecNumber evidence="1">6.3.1.14</ecNumber>
    </recommendedName>
    <alternativeName>
        <fullName evidence="3">Diphthamide synthase</fullName>
    </alternativeName>
    <alternativeName>
        <fullName evidence="4">Diphthamide synthetase</fullName>
    </alternativeName>
</protein>
<dbReference type="Gene3D" id="3.30.1330.40">
    <property type="entry name" value="RutC-like"/>
    <property type="match status" value="2"/>
</dbReference>
<dbReference type="Gene3D" id="3.40.50.620">
    <property type="entry name" value="HUPs"/>
    <property type="match status" value="1"/>
</dbReference>
<dbReference type="GO" id="GO:0017178">
    <property type="term" value="F:diphthine-ammonia ligase activity"/>
    <property type="evidence" value="ECO:0007669"/>
    <property type="project" value="UniProtKB-EC"/>
</dbReference>
<dbReference type="InterPro" id="IPR035959">
    <property type="entry name" value="RutC-like_sf"/>
</dbReference>
<dbReference type="AlphaFoldDB" id="A0A2I1C5J7"/>
<reference evidence="9" key="1">
    <citation type="journal article" date="2018" name="Proc. Natl. Acad. Sci. U.S.A.">
        <title>Linking secondary metabolites to gene clusters through genome sequencing of six diverse Aspergillus species.</title>
        <authorList>
            <person name="Kaerboelling I."/>
            <person name="Vesth T.C."/>
            <person name="Frisvad J.C."/>
            <person name="Nybo J.L."/>
            <person name="Theobald S."/>
            <person name="Kuo A."/>
            <person name="Bowyer P."/>
            <person name="Matsuda Y."/>
            <person name="Mondo S."/>
            <person name="Lyhne E.K."/>
            <person name="Kogle M.E."/>
            <person name="Clum A."/>
            <person name="Lipzen A."/>
            <person name="Salamov A."/>
            <person name="Ngan C.Y."/>
            <person name="Daum C."/>
            <person name="Chiniquy J."/>
            <person name="Barry K."/>
            <person name="LaButti K."/>
            <person name="Haridas S."/>
            <person name="Simmons B.A."/>
            <person name="Magnuson J.K."/>
            <person name="Mortensen U.H."/>
            <person name="Larsen T.O."/>
            <person name="Grigoriev I.V."/>
            <person name="Baker S.E."/>
            <person name="Andersen M.R."/>
        </authorList>
    </citation>
    <scope>NUCLEOTIDE SEQUENCE [LARGE SCALE GENOMIC DNA]</scope>
    <source>
        <strain evidence="9">IBT 16806</strain>
    </source>
</reference>
<dbReference type="GeneID" id="36532319"/>
<dbReference type="STRING" id="1392255.A0A2I1C5J7"/>
<feature type="region of interest" description="Disordered" evidence="6">
    <location>
        <begin position="51"/>
        <end position="79"/>
    </location>
</feature>
<dbReference type="InterPro" id="IPR014729">
    <property type="entry name" value="Rossmann-like_a/b/a_fold"/>
</dbReference>
<evidence type="ECO:0000256" key="6">
    <source>
        <dbReference type="SAM" id="MobiDB-lite"/>
    </source>
</evidence>
<dbReference type="Pfam" id="PF01902">
    <property type="entry name" value="Diphthami_syn_2"/>
    <property type="match status" value="1"/>
</dbReference>
<dbReference type="PANTHER" id="PTHR12196">
    <property type="entry name" value="DOMAIN OF UNKNOWN FUNCTION 71 DUF71 -CONTAINING PROTEIN"/>
    <property type="match status" value="1"/>
</dbReference>
<evidence type="ECO:0000256" key="4">
    <source>
        <dbReference type="ARBA" id="ARBA00031552"/>
    </source>
</evidence>
<dbReference type="PANTHER" id="PTHR12196:SF2">
    <property type="entry name" value="DIPHTHINE--AMMONIA LIGASE"/>
    <property type="match status" value="1"/>
</dbReference>
<evidence type="ECO:0000256" key="1">
    <source>
        <dbReference type="ARBA" id="ARBA00012089"/>
    </source>
</evidence>
<dbReference type="RefSeq" id="XP_024681477.1">
    <property type="nucleotide sequence ID" value="XM_024824994.1"/>
</dbReference>
<feature type="compositionally biased region" description="Acidic residues" evidence="6">
    <location>
        <begin position="70"/>
        <end position="79"/>
    </location>
</feature>
<dbReference type="CDD" id="cd06156">
    <property type="entry name" value="eu_AANH_C_2"/>
    <property type="match status" value="1"/>
</dbReference>
<dbReference type="EC" id="6.3.1.14" evidence="1"/>
<dbReference type="Gene3D" id="3.90.1490.10">
    <property type="entry name" value="putative n-type atp pyrophosphatase, domain 2"/>
    <property type="match status" value="1"/>
</dbReference>
<keyword evidence="9" id="KW-1185">Reference proteome</keyword>
<evidence type="ECO:0000256" key="3">
    <source>
        <dbReference type="ARBA" id="ARBA00029814"/>
    </source>
</evidence>
<comment type="caution">
    <text evidence="8">The sequence shown here is derived from an EMBL/GenBank/DDBJ whole genome shotgun (WGS) entry which is preliminary data.</text>
</comment>
<dbReference type="OrthoDB" id="686384at2759"/>
<dbReference type="CDD" id="cd01994">
    <property type="entry name" value="AANH_PF0828-like"/>
    <property type="match status" value="1"/>
</dbReference>
<dbReference type="InterPro" id="IPR002761">
    <property type="entry name" value="Diphthami_syn_dom"/>
</dbReference>
<feature type="compositionally biased region" description="Basic and acidic residues" evidence="6">
    <location>
        <begin position="120"/>
        <end position="130"/>
    </location>
</feature>
<dbReference type="SUPFAM" id="SSF55298">
    <property type="entry name" value="YjgF-like"/>
    <property type="match status" value="2"/>
</dbReference>
<gene>
    <name evidence="8" type="ORF">P174DRAFT_421914</name>
</gene>
<comment type="catalytic activity">
    <reaction evidence="5">
        <text>diphthine-[translation elongation factor 2] + NH4(+) + ATP = diphthamide-[translation elongation factor 2] + AMP + diphosphate + H(+)</text>
        <dbReference type="Rhea" id="RHEA:19753"/>
        <dbReference type="Rhea" id="RHEA-COMP:10172"/>
        <dbReference type="Rhea" id="RHEA-COMP:10174"/>
        <dbReference type="ChEBI" id="CHEBI:15378"/>
        <dbReference type="ChEBI" id="CHEBI:16692"/>
        <dbReference type="ChEBI" id="CHEBI:28938"/>
        <dbReference type="ChEBI" id="CHEBI:30616"/>
        <dbReference type="ChEBI" id="CHEBI:33019"/>
        <dbReference type="ChEBI" id="CHEBI:82696"/>
        <dbReference type="ChEBI" id="CHEBI:456215"/>
        <dbReference type="EC" id="6.3.1.14"/>
    </reaction>
</comment>
<proteinExistence type="predicted"/>